<feature type="domain" description="PAS" evidence="8">
    <location>
        <begin position="120"/>
        <end position="193"/>
    </location>
</feature>
<protein>
    <submittedName>
        <fullName evidence="9">Phototropin-1-like</fullName>
    </submittedName>
</protein>
<dbReference type="CDD" id="cd00130">
    <property type="entry name" value="PAS"/>
    <property type="match status" value="1"/>
</dbReference>
<comment type="caution">
    <text evidence="9">The sequence shown here is derived from an EMBL/GenBank/DDBJ whole genome shotgun (WGS) entry which is preliminary data.</text>
</comment>
<evidence type="ECO:0000256" key="5">
    <source>
        <dbReference type="ARBA" id="ARBA00022991"/>
    </source>
</evidence>
<evidence type="ECO:0000256" key="3">
    <source>
        <dbReference type="ARBA" id="ARBA00022630"/>
    </source>
</evidence>
<evidence type="ECO:0000313" key="10">
    <source>
        <dbReference type="Proteomes" id="UP000265520"/>
    </source>
</evidence>
<dbReference type="InterPro" id="IPR000014">
    <property type="entry name" value="PAS"/>
</dbReference>
<dbReference type="Pfam" id="PF13426">
    <property type="entry name" value="PAS_9"/>
    <property type="match status" value="1"/>
</dbReference>
<dbReference type="GO" id="GO:0005634">
    <property type="term" value="C:nucleus"/>
    <property type="evidence" value="ECO:0007669"/>
    <property type="project" value="TreeGrafter"/>
</dbReference>
<name>A0A392M4G3_9FABA</name>
<sequence>RQKEKANSSVSELVEAVSKRPRSLSESTNHLPFIKTPTTVLRGGGGSGGDTFNAMHSITETPENKNNSRRRSFMGLIRKSQSNNESFNDDEQVIDEDSSEDDERSDSFDDKITKKREKRKGLDLATTLERIEKNFVITDPRLPDNPIIFASDSFLELTEYSREEILGRNCRFLQGPETDPATVKKIRHAIDNQTEVTVQLINYTKS</sequence>
<dbReference type="SUPFAM" id="SSF55785">
    <property type="entry name" value="PYP-like sensor domain (PAS domain)"/>
    <property type="match status" value="1"/>
</dbReference>
<reference evidence="9 10" key="1">
    <citation type="journal article" date="2018" name="Front. Plant Sci.">
        <title>Red Clover (Trifolium pratense) and Zigzag Clover (T. medium) - A Picture of Genomic Similarities and Differences.</title>
        <authorList>
            <person name="Dluhosova J."/>
            <person name="Istvanek J."/>
            <person name="Nedelnik J."/>
            <person name="Repkova J."/>
        </authorList>
    </citation>
    <scope>NUCLEOTIDE SEQUENCE [LARGE SCALE GENOMIC DNA]</scope>
    <source>
        <strain evidence="10">cv. 10/8</strain>
        <tissue evidence="9">Leaf</tissue>
    </source>
</reference>
<dbReference type="AlphaFoldDB" id="A0A392M4G3"/>
<keyword evidence="2" id="KW-0716">Sensory transduction</keyword>
<feature type="non-terminal residue" evidence="9">
    <location>
        <position position="206"/>
    </location>
</feature>
<evidence type="ECO:0000313" key="9">
    <source>
        <dbReference type="EMBL" id="MCH82260.1"/>
    </source>
</evidence>
<evidence type="ECO:0000256" key="2">
    <source>
        <dbReference type="ARBA" id="ARBA00022606"/>
    </source>
</evidence>
<dbReference type="Gene3D" id="3.30.450.20">
    <property type="entry name" value="PAS domain"/>
    <property type="match status" value="1"/>
</dbReference>
<dbReference type="Proteomes" id="UP000265520">
    <property type="component" value="Unassembled WGS sequence"/>
</dbReference>
<keyword evidence="1" id="KW-0600">Photoreceptor protein</keyword>
<dbReference type="EMBL" id="LXQA010003421">
    <property type="protein sequence ID" value="MCH82260.1"/>
    <property type="molecule type" value="Genomic_DNA"/>
</dbReference>
<feature type="compositionally biased region" description="Polar residues" evidence="7">
    <location>
        <begin position="54"/>
        <end position="65"/>
    </location>
</feature>
<dbReference type="PANTHER" id="PTHR47429:SF2">
    <property type="entry name" value="PROTEIN TWIN LOV 1"/>
    <property type="match status" value="1"/>
</dbReference>
<keyword evidence="4" id="KW-0288">FMN</keyword>
<feature type="compositionally biased region" description="Acidic residues" evidence="7">
    <location>
        <begin position="87"/>
        <end position="104"/>
    </location>
</feature>
<evidence type="ECO:0000256" key="1">
    <source>
        <dbReference type="ARBA" id="ARBA00022543"/>
    </source>
</evidence>
<accession>A0A392M4G3</accession>
<evidence type="ECO:0000256" key="6">
    <source>
        <dbReference type="ARBA" id="ARBA00023170"/>
    </source>
</evidence>
<gene>
    <name evidence="9" type="ORF">A2U01_0003061</name>
</gene>
<keyword evidence="6" id="KW-0675">Receptor</keyword>
<keyword evidence="3" id="KW-0285">Flavoprotein</keyword>
<dbReference type="PROSITE" id="PS50112">
    <property type="entry name" value="PAS"/>
    <property type="match status" value="1"/>
</dbReference>
<proteinExistence type="predicted"/>
<evidence type="ECO:0000256" key="4">
    <source>
        <dbReference type="ARBA" id="ARBA00022643"/>
    </source>
</evidence>
<dbReference type="GO" id="GO:0009881">
    <property type="term" value="F:photoreceptor activity"/>
    <property type="evidence" value="ECO:0007669"/>
    <property type="project" value="UniProtKB-KW"/>
</dbReference>
<dbReference type="InterPro" id="IPR035965">
    <property type="entry name" value="PAS-like_dom_sf"/>
</dbReference>
<evidence type="ECO:0000256" key="7">
    <source>
        <dbReference type="SAM" id="MobiDB-lite"/>
    </source>
</evidence>
<keyword evidence="5" id="KW-0157">Chromophore</keyword>
<evidence type="ECO:0000259" key="8">
    <source>
        <dbReference type="PROSITE" id="PS50112"/>
    </source>
</evidence>
<feature type="region of interest" description="Disordered" evidence="7">
    <location>
        <begin position="1"/>
        <end position="110"/>
    </location>
</feature>
<organism evidence="9 10">
    <name type="scientific">Trifolium medium</name>
    <dbReference type="NCBI Taxonomy" id="97028"/>
    <lineage>
        <taxon>Eukaryota</taxon>
        <taxon>Viridiplantae</taxon>
        <taxon>Streptophyta</taxon>
        <taxon>Embryophyta</taxon>
        <taxon>Tracheophyta</taxon>
        <taxon>Spermatophyta</taxon>
        <taxon>Magnoliopsida</taxon>
        <taxon>eudicotyledons</taxon>
        <taxon>Gunneridae</taxon>
        <taxon>Pentapetalae</taxon>
        <taxon>rosids</taxon>
        <taxon>fabids</taxon>
        <taxon>Fabales</taxon>
        <taxon>Fabaceae</taxon>
        <taxon>Papilionoideae</taxon>
        <taxon>50 kb inversion clade</taxon>
        <taxon>NPAAA clade</taxon>
        <taxon>Hologalegina</taxon>
        <taxon>IRL clade</taxon>
        <taxon>Trifolieae</taxon>
        <taxon>Trifolium</taxon>
    </lineage>
</organism>
<feature type="non-terminal residue" evidence="9">
    <location>
        <position position="1"/>
    </location>
</feature>
<keyword evidence="10" id="KW-1185">Reference proteome</keyword>
<dbReference type="PANTHER" id="PTHR47429">
    <property type="entry name" value="PROTEIN TWIN LOV 1"/>
    <property type="match status" value="1"/>
</dbReference>